<dbReference type="EMBL" id="BEXD01003802">
    <property type="protein sequence ID" value="GBC02036.1"/>
    <property type="molecule type" value="Genomic_DNA"/>
</dbReference>
<sequence length="1090" mass="124479">MSLDKSLQDQTVKNDEFNYDKESDTERIQRNRADSERTLYVPYVSYSDLRDAIESSIHDKPEIRTCDCATKLAKNKLETQSQIAQSEPSQPQQEQQVYLLLFLMSIISYAIGYFGLTFIWLLIVLYQFIIWYINMVKDNKERVRWEVKREMSIDKLLRDDGETVEWLNFLLQQIWRTFDPSLLIGLRDMLEDAMARSAPSFVCATDIEAFEIGLIAPRIENIKILPRRENQDDEDVVVGEATFSFRARSSTMTRNDAPPHILAWIKTGISAIVPLKVELIGFKASIHFEIKITGTSPFISTGRFSFLVPPLYDISIMPLVPMNIAQVPIIKSFIHSAVKTVVEQFTSPNFIDMDLGQMLTGDDLLHETQTIGIMRVDIIEARNLTHVDVSGDNDPYVTSSLEPSPYMNTHSTTRVIEDCAKPVWRETFFHKIPELDIVDQHIKFKLGVMDWDRFTADDHIGSVWIDIKDAIGNGDHEELIHDGWVDIKLKPNDKNTRGELRFRLRYYPKLPIKAEPKPEQTSGIIGLKIHQAMNLQITTAPYTEESTIVMSDNHYNASYPNPYAVVYINDSRVFRTRAKLNNIAPFWNASTEQFVRDWKTAVVRVVVKDHKDLEYDPVIGMVTLPLKELFGQKDKKESNKWYPLRYGVGCGKVRLSFLFRTISMVLPPEEKGYDVGTLFVHSIVANGLDNDQASRSVYLTLTIRNTEIEQETNVSNLHPPRWLERQSKNDTKNRMEFAVFRRYRTSLIITVKRKGLLGIYYTVGMAEYWLTNIKDSCETEVEIPIFETLPKCFPPSDADDVDDSRESTNFDDINMARCESPEPCDSSLQKDESQTIDDSSLITQEKVLEKVTENDQSTVCSADVIQPEEVGESSQSDEKIGQKDANNTESVSEDNKNEKSSDQLPLNSTKVPSEELALNTSTETIPASNSLAEKSTTNISSSSGVADVPQKSSSVENITSDVPSNNSTTYSDLGKIKGFLNLKVYFRPGLSLSHEKDVMRSLTGADASILCQNPLEDTEEQRKRSVRRDSDIYKDRTLYGNYEPEKRINTMHSRRTMRQLQWVKDLLKAKAISMSGKRDWEDQEIIEYEA</sequence>
<comment type="caution">
    <text evidence="15">The sequence shown here is derived from an EMBL/GenBank/DDBJ whole genome shotgun (WGS) entry which is preliminary data.</text>
</comment>
<evidence type="ECO:0000256" key="3">
    <source>
        <dbReference type="ARBA" id="ARBA00022553"/>
    </source>
</evidence>
<feature type="compositionally biased region" description="Polar residues" evidence="11">
    <location>
        <begin position="918"/>
        <end position="970"/>
    </location>
</feature>
<reference evidence="15 17" key="1">
    <citation type="submission" date="2017-11" db="EMBL/GenBank/DDBJ databases">
        <title>The genome of Rhizophagus clarus HR1 reveals common genetic basis of auxotrophy among arbuscular mycorrhizal fungi.</title>
        <authorList>
            <person name="Kobayashi Y."/>
        </authorList>
    </citation>
    <scope>NUCLEOTIDE SEQUENCE [LARGE SCALE GENOMIC DNA]</scope>
    <source>
        <strain evidence="15 17">HR1</strain>
    </source>
</reference>
<keyword evidence="2" id="KW-0813">Transport</keyword>
<dbReference type="SMART" id="SM00239">
    <property type="entry name" value="C2"/>
    <property type="match status" value="2"/>
</dbReference>
<name>A0A2Z6RHD0_9GLOM</name>
<keyword evidence="4 12" id="KW-0812">Transmembrane</keyword>
<dbReference type="InterPro" id="IPR035892">
    <property type="entry name" value="C2_domain_sf"/>
</dbReference>
<evidence type="ECO:0000256" key="12">
    <source>
        <dbReference type="SAM" id="Phobius"/>
    </source>
</evidence>
<dbReference type="Gene3D" id="2.60.40.150">
    <property type="entry name" value="C2 domain"/>
    <property type="match status" value="2"/>
</dbReference>
<dbReference type="Proteomes" id="UP000615446">
    <property type="component" value="Unassembled WGS sequence"/>
</dbReference>
<feature type="domain" description="C2" evidence="13">
    <location>
        <begin position="506"/>
        <end position="642"/>
    </location>
</feature>
<evidence type="ECO:0000313" key="16">
    <source>
        <dbReference type="EMBL" id="GES81940.1"/>
    </source>
</evidence>
<keyword evidence="5" id="KW-0677">Repeat</keyword>
<feature type="region of interest" description="Disordered" evidence="11">
    <location>
        <begin position="794"/>
        <end position="839"/>
    </location>
</feature>
<keyword evidence="8" id="KW-0445">Lipid transport</keyword>
<gene>
    <name evidence="16" type="ORF">RCL2_000917600</name>
    <name evidence="15" type="ORF">RclHR1_04420006</name>
</gene>
<dbReference type="Pfam" id="PF00168">
    <property type="entry name" value="C2"/>
    <property type="match status" value="2"/>
</dbReference>
<feature type="compositionally biased region" description="Basic and acidic residues" evidence="11">
    <location>
        <begin position="12"/>
        <end position="28"/>
    </location>
</feature>
<feature type="region of interest" description="Disordered" evidence="11">
    <location>
        <begin position="852"/>
        <end position="970"/>
    </location>
</feature>
<evidence type="ECO:0000256" key="7">
    <source>
        <dbReference type="ARBA" id="ARBA00022989"/>
    </source>
</evidence>
<accession>A0A2Z6RHD0</accession>
<dbReference type="STRING" id="94130.A0A2Z6RHD0"/>
<dbReference type="SUPFAM" id="SSF49562">
    <property type="entry name" value="C2 domain (Calcium/lipid-binding domain, CaLB)"/>
    <property type="match status" value="2"/>
</dbReference>
<evidence type="ECO:0000256" key="9">
    <source>
        <dbReference type="ARBA" id="ARBA00023121"/>
    </source>
</evidence>
<evidence type="ECO:0000256" key="10">
    <source>
        <dbReference type="ARBA" id="ARBA00023136"/>
    </source>
</evidence>
<dbReference type="Pfam" id="PF25669">
    <property type="entry name" value="SMP_MUG190-like"/>
    <property type="match status" value="1"/>
</dbReference>
<keyword evidence="6" id="KW-0256">Endoplasmic reticulum</keyword>
<feature type="domain" description="C2" evidence="13">
    <location>
        <begin position="354"/>
        <end position="481"/>
    </location>
</feature>
<dbReference type="OrthoDB" id="419768at2759"/>
<dbReference type="InterPro" id="IPR000008">
    <property type="entry name" value="C2_dom"/>
</dbReference>
<evidence type="ECO:0000313" key="15">
    <source>
        <dbReference type="EMBL" id="GBC02036.1"/>
    </source>
</evidence>
<feature type="compositionally biased region" description="Polar residues" evidence="11">
    <location>
        <begin position="902"/>
        <end position="911"/>
    </location>
</feature>
<evidence type="ECO:0000256" key="6">
    <source>
        <dbReference type="ARBA" id="ARBA00022824"/>
    </source>
</evidence>
<keyword evidence="17" id="KW-1185">Reference proteome</keyword>
<dbReference type="PANTHER" id="PTHR47348">
    <property type="entry name" value="MEIOTICALLY UP-REGULATED GENE 190 PROTEIN"/>
    <property type="match status" value="1"/>
</dbReference>
<feature type="domain" description="SMP-LTD" evidence="14">
    <location>
        <begin position="160"/>
        <end position="356"/>
    </location>
</feature>
<dbReference type="CDD" id="cd04052">
    <property type="entry name" value="C2B_Tricalbin-like"/>
    <property type="match status" value="1"/>
</dbReference>
<evidence type="ECO:0000256" key="1">
    <source>
        <dbReference type="ARBA" id="ARBA00004586"/>
    </source>
</evidence>
<organism evidence="15 17">
    <name type="scientific">Rhizophagus clarus</name>
    <dbReference type="NCBI Taxonomy" id="94130"/>
    <lineage>
        <taxon>Eukaryota</taxon>
        <taxon>Fungi</taxon>
        <taxon>Fungi incertae sedis</taxon>
        <taxon>Mucoromycota</taxon>
        <taxon>Glomeromycotina</taxon>
        <taxon>Glomeromycetes</taxon>
        <taxon>Glomerales</taxon>
        <taxon>Glomeraceae</taxon>
        <taxon>Rhizophagus</taxon>
    </lineage>
</organism>
<evidence type="ECO:0000259" key="14">
    <source>
        <dbReference type="PROSITE" id="PS51847"/>
    </source>
</evidence>
<dbReference type="GO" id="GO:0006869">
    <property type="term" value="P:lipid transport"/>
    <property type="evidence" value="ECO:0007669"/>
    <property type="project" value="UniProtKB-KW"/>
</dbReference>
<evidence type="ECO:0000256" key="8">
    <source>
        <dbReference type="ARBA" id="ARBA00023055"/>
    </source>
</evidence>
<dbReference type="Pfam" id="PF25331">
    <property type="entry name" value="C2_Mug190_3rd"/>
    <property type="match status" value="1"/>
</dbReference>
<evidence type="ECO:0000313" key="17">
    <source>
        <dbReference type="Proteomes" id="UP000247702"/>
    </source>
</evidence>
<protein>
    <submittedName>
        <fullName evidence="16">C2 domain protein</fullName>
    </submittedName>
</protein>
<dbReference type="PROSITE" id="PS50004">
    <property type="entry name" value="C2"/>
    <property type="match status" value="2"/>
</dbReference>
<keyword evidence="10 12" id="KW-0472">Membrane</keyword>
<dbReference type="GO" id="GO:0008289">
    <property type="term" value="F:lipid binding"/>
    <property type="evidence" value="ECO:0007669"/>
    <property type="project" value="UniProtKB-KW"/>
</dbReference>
<keyword evidence="7 12" id="KW-1133">Transmembrane helix</keyword>
<dbReference type="Proteomes" id="UP000247702">
    <property type="component" value="Unassembled WGS sequence"/>
</dbReference>
<evidence type="ECO:0000256" key="2">
    <source>
        <dbReference type="ARBA" id="ARBA00022448"/>
    </source>
</evidence>
<dbReference type="GO" id="GO:0005789">
    <property type="term" value="C:endoplasmic reticulum membrane"/>
    <property type="evidence" value="ECO:0007669"/>
    <property type="project" value="UniProtKB-SubCell"/>
</dbReference>
<dbReference type="AlphaFoldDB" id="A0A2Z6RHD0"/>
<dbReference type="InterPro" id="IPR037765">
    <property type="entry name" value="C2B_Tricalbin"/>
</dbReference>
<feature type="region of interest" description="Disordered" evidence="11">
    <location>
        <begin position="1"/>
        <end position="28"/>
    </location>
</feature>
<feature type="transmembrane region" description="Helical" evidence="12">
    <location>
        <begin position="99"/>
        <end position="132"/>
    </location>
</feature>
<evidence type="ECO:0000256" key="4">
    <source>
        <dbReference type="ARBA" id="ARBA00022692"/>
    </source>
</evidence>
<dbReference type="InterPro" id="IPR057349">
    <property type="entry name" value="C2_Mug190_3rd"/>
</dbReference>
<keyword evidence="9" id="KW-0446">Lipid-binding</keyword>
<evidence type="ECO:0000256" key="5">
    <source>
        <dbReference type="ARBA" id="ARBA00022737"/>
    </source>
</evidence>
<reference evidence="16" key="2">
    <citation type="submission" date="2019-10" db="EMBL/GenBank/DDBJ databases">
        <title>Conservation and host-specific expression of non-tandemly repeated heterogenous ribosome RNA gene in arbuscular mycorrhizal fungi.</title>
        <authorList>
            <person name="Maeda T."/>
            <person name="Kobayashi Y."/>
            <person name="Nakagawa T."/>
            <person name="Ezawa T."/>
            <person name="Yamaguchi K."/>
            <person name="Bino T."/>
            <person name="Nishimoto Y."/>
            <person name="Shigenobu S."/>
            <person name="Kawaguchi M."/>
        </authorList>
    </citation>
    <scope>NUCLEOTIDE SEQUENCE</scope>
    <source>
        <strain evidence="16">HR1</strain>
    </source>
</reference>
<proteinExistence type="predicted"/>
<dbReference type="PANTHER" id="PTHR47348:SF3">
    <property type="entry name" value="MEIOTICALLY UP-REGULATED GENE 190 PROTEIN"/>
    <property type="match status" value="1"/>
</dbReference>
<keyword evidence="3" id="KW-0597">Phosphoprotein</keyword>
<dbReference type="PROSITE" id="PS51847">
    <property type="entry name" value="SMP"/>
    <property type="match status" value="1"/>
</dbReference>
<evidence type="ECO:0000256" key="11">
    <source>
        <dbReference type="SAM" id="MobiDB-lite"/>
    </source>
</evidence>
<dbReference type="GO" id="GO:0061817">
    <property type="term" value="P:endoplasmic reticulum-plasma membrane tethering"/>
    <property type="evidence" value="ECO:0007669"/>
    <property type="project" value="InterPro"/>
</dbReference>
<dbReference type="EMBL" id="BLAL01000058">
    <property type="protein sequence ID" value="GES81940.1"/>
    <property type="molecule type" value="Genomic_DNA"/>
</dbReference>
<dbReference type="InterPro" id="IPR031468">
    <property type="entry name" value="SMP_LBD"/>
</dbReference>
<evidence type="ECO:0000259" key="13">
    <source>
        <dbReference type="PROSITE" id="PS50004"/>
    </source>
</evidence>
<comment type="subcellular location">
    <subcellularLocation>
        <location evidence="1">Endoplasmic reticulum membrane</location>
    </subcellularLocation>
</comment>